<dbReference type="PANTHER" id="PTHR11246">
    <property type="entry name" value="PRE-MRNA SPLICING FACTOR"/>
    <property type="match status" value="1"/>
</dbReference>
<gene>
    <name evidence="2" type="primary">PRPF6</name>
    <name evidence="2" type="ORF">GOODEAATRI_004162</name>
</gene>
<keyword evidence="3" id="KW-1185">Reference proteome</keyword>
<proteinExistence type="predicted"/>
<dbReference type="SMART" id="SM00386">
    <property type="entry name" value="HAT"/>
    <property type="match status" value="3"/>
</dbReference>
<organism evidence="2 3">
    <name type="scientific">Goodea atripinnis</name>
    <dbReference type="NCBI Taxonomy" id="208336"/>
    <lineage>
        <taxon>Eukaryota</taxon>
        <taxon>Metazoa</taxon>
        <taxon>Chordata</taxon>
        <taxon>Craniata</taxon>
        <taxon>Vertebrata</taxon>
        <taxon>Euteleostomi</taxon>
        <taxon>Actinopterygii</taxon>
        <taxon>Neopterygii</taxon>
        <taxon>Teleostei</taxon>
        <taxon>Neoteleostei</taxon>
        <taxon>Acanthomorphata</taxon>
        <taxon>Ovalentaria</taxon>
        <taxon>Atherinomorphae</taxon>
        <taxon>Cyprinodontiformes</taxon>
        <taxon>Goodeidae</taxon>
        <taxon>Goodea</taxon>
    </lineage>
</organism>
<accession>A0ABV0NRN8</accession>
<dbReference type="Pfam" id="PF13428">
    <property type="entry name" value="TPR_14"/>
    <property type="match status" value="1"/>
</dbReference>
<dbReference type="Proteomes" id="UP001476798">
    <property type="component" value="Unassembled WGS sequence"/>
</dbReference>
<dbReference type="SUPFAM" id="SSF48452">
    <property type="entry name" value="TPR-like"/>
    <property type="match status" value="1"/>
</dbReference>
<dbReference type="EMBL" id="JAHRIO010050147">
    <property type="protein sequence ID" value="MEQ2174084.1"/>
    <property type="molecule type" value="Genomic_DNA"/>
</dbReference>
<dbReference type="InterPro" id="IPR003107">
    <property type="entry name" value="HAT"/>
</dbReference>
<comment type="caution">
    <text evidence="2">The sequence shown here is derived from an EMBL/GenBank/DDBJ whole genome shotgun (WGS) entry which is preliminary data.</text>
</comment>
<evidence type="ECO:0000256" key="1">
    <source>
        <dbReference type="ARBA" id="ARBA00022737"/>
    </source>
</evidence>
<dbReference type="Gene3D" id="1.25.40.10">
    <property type="entry name" value="Tetratricopeptide repeat domain"/>
    <property type="match status" value="1"/>
</dbReference>
<keyword evidence="1" id="KW-0677">Repeat</keyword>
<name>A0ABV0NRN8_9TELE</name>
<evidence type="ECO:0000313" key="2">
    <source>
        <dbReference type="EMBL" id="MEQ2174084.1"/>
    </source>
</evidence>
<sequence length="205" mass="23247">AVRHLPQSVRIYIRAAELETDIRAKKRVLRKALENVSKSVLLWKAAVELEEPEDARIMLSRAVECCPTSVELWLALARLETYENARRVLNKARENIPTDRHIWITAAKLEEANGNTQMVDKIIDRAITSLRANGVEINREQWIQDAEECDKAGSVATCQAVIRAVIGIGIEEEDRKHTWMEDADSVRLGKKILVFISFTLGIFLS</sequence>
<dbReference type="InterPro" id="IPR011990">
    <property type="entry name" value="TPR-like_helical_dom_sf"/>
</dbReference>
<protein>
    <submittedName>
        <fullName evidence="2">Pre-mRNA-processing factor 6</fullName>
    </submittedName>
</protein>
<dbReference type="InterPro" id="IPR045075">
    <property type="entry name" value="Syf1-like"/>
</dbReference>
<evidence type="ECO:0000313" key="3">
    <source>
        <dbReference type="Proteomes" id="UP001476798"/>
    </source>
</evidence>
<dbReference type="PANTHER" id="PTHR11246:SF1">
    <property type="entry name" value="PRE-MRNA-PROCESSING FACTOR 6"/>
    <property type="match status" value="1"/>
</dbReference>
<feature type="non-terminal residue" evidence="2">
    <location>
        <position position="1"/>
    </location>
</feature>
<reference evidence="2 3" key="1">
    <citation type="submission" date="2021-06" db="EMBL/GenBank/DDBJ databases">
        <authorList>
            <person name="Palmer J.M."/>
        </authorList>
    </citation>
    <scope>NUCLEOTIDE SEQUENCE [LARGE SCALE GENOMIC DNA]</scope>
    <source>
        <strain evidence="2 3">GA_2019</strain>
        <tissue evidence="2">Muscle</tissue>
    </source>
</reference>